<reference evidence="2" key="1">
    <citation type="submission" date="2021-02" db="EMBL/GenBank/DDBJ databases">
        <authorList>
            <person name="Dougan E. K."/>
            <person name="Rhodes N."/>
            <person name="Thang M."/>
            <person name="Chan C."/>
        </authorList>
    </citation>
    <scope>NUCLEOTIDE SEQUENCE</scope>
</reference>
<evidence type="ECO:0000313" key="2">
    <source>
        <dbReference type="EMBL" id="CAE7364022.1"/>
    </source>
</evidence>
<protein>
    <submittedName>
        <fullName evidence="2">Uncharacterized protein</fullName>
    </submittedName>
</protein>
<feature type="compositionally biased region" description="Basic and acidic residues" evidence="1">
    <location>
        <begin position="227"/>
        <end position="242"/>
    </location>
</feature>
<feature type="region of interest" description="Disordered" evidence="1">
    <location>
        <begin position="220"/>
        <end position="242"/>
    </location>
</feature>
<name>A0A812PTW7_SYMPI</name>
<dbReference type="Proteomes" id="UP000649617">
    <property type="component" value="Unassembled WGS sequence"/>
</dbReference>
<comment type="caution">
    <text evidence="2">The sequence shown here is derived from an EMBL/GenBank/DDBJ whole genome shotgun (WGS) entry which is preliminary data.</text>
</comment>
<gene>
    <name evidence="2" type="ORF">SPIL2461_LOCUS8754</name>
</gene>
<organism evidence="2 3">
    <name type="scientific">Symbiodinium pilosum</name>
    <name type="common">Dinoflagellate</name>
    <dbReference type="NCBI Taxonomy" id="2952"/>
    <lineage>
        <taxon>Eukaryota</taxon>
        <taxon>Sar</taxon>
        <taxon>Alveolata</taxon>
        <taxon>Dinophyceae</taxon>
        <taxon>Suessiales</taxon>
        <taxon>Symbiodiniaceae</taxon>
        <taxon>Symbiodinium</taxon>
    </lineage>
</organism>
<accession>A0A812PTW7</accession>
<proteinExistence type="predicted"/>
<keyword evidence="3" id="KW-1185">Reference proteome</keyword>
<feature type="region of interest" description="Disordered" evidence="1">
    <location>
        <begin position="36"/>
        <end position="137"/>
    </location>
</feature>
<evidence type="ECO:0000256" key="1">
    <source>
        <dbReference type="SAM" id="MobiDB-lite"/>
    </source>
</evidence>
<dbReference type="EMBL" id="CAJNIZ010014597">
    <property type="protein sequence ID" value="CAE7364022.1"/>
    <property type="molecule type" value="Genomic_DNA"/>
</dbReference>
<dbReference type="AlphaFoldDB" id="A0A812PTW7"/>
<evidence type="ECO:0000313" key="3">
    <source>
        <dbReference type="Proteomes" id="UP000649617"/>
    </source>
</evidence>
<feature type="compositionally biased region" description="Basic and acidic residues" evidence="1">
    <location>
        <begin position="53"/>
        <end position="64"/>
    </location>
</feature>
<feature type="non-terminal residue" evidence="2">
    <location>
        <position position="242"/>
    </location>
</feature>
<sequence length="242" mass="26531">ETQKTLFGEGELPPGLPEFVYDAPAELTQAVYVDQIKPRKKARKEPFQQQLARDGEPDEVHGMDEAADQAAPQDEKHGQIKRKAAIKPSIEAAPKPKKRKAEQIEAKPLATCQAAADNEASGQPHLGTSAPDQETAVPISDKDLAVLSELTIDELQILYDAEVAEPWVGTNNVYSSAYRKATMSGLTKQQAQLRGKISTAIFRKEKSRLFLPQLAGPFRKPRAKKVKAADGNHDEDQGGNRE</sequence>
<feature type="non-terminal residue" evidence="2">
    <location>
        <position position="1"/>
    </location>
</feature>